<accession>A0ABN7VP65</accession>
<gene>
    <name evidence="2" type="ORF">GMARGA_LOCUS21026</name>
</gene>
<proteinExistence type="predicted"/>
<organism evidence="2 3">
    <name type="scientific">Gigaspora margarita</name>
    <dbReference type="NCBI Taxonomy" id="4874"/>
    <lineage>
        <taxon>Eukaryota</taxon>
        <taxon>Fungi</taxon>
        <taxon>Fungi incertae sedis</taxon>
        <taxon>Mucoromycota</taxon>
        <taxon>Glomeromycotina</taxon>
        <taxon>Glomeromycetes</taxon>
        <taxon>Diversisporales</taxon>
        <taxon>Gigasporaceae</taxon>
        <taxon>Gigaspora</taxon>
    </lineage>
</organism>
<dbReference type="EMBL" id="CAJVQB010019024">
    <property type="protein sequence ID" value="CAG8789599.1"/>
    <property type="molecule type" value="Genomic_DNA"/>
</dbReference>
<dbReference type="Proteomes" id="UP000789901">
    <property type="component" value="Unassembled WGS sequence"/>
</dbReference>
<comment type="caution">
    <text evidence="2">The sequence shown here is derived from an EMBL/GenBank/DDBJ whole genome shotgun (WGS) entry which is preliminary data.</text>
</comment>
<evidence type="ECO:0000313" key="3">
    <source>
        <dbReference type="Proteomes" id="UP000789901"/>
    </source>
</evidence>
<sequence length="93" mass="10711">MDDLILEELRFSVNNHKYKIEYNDESLITKKQKCQDKKNDPEIDSDDKNSNISDPEITSEVISSIGKGAQRSIKDILKFIVLDLVKKEILNSQ</sequence>
<evidence type="ECO:0000256" key="1">
    <source>
        <dbReference type="SAM" id="MobiDB-lite"/>
    </source>
</evidence>
<name>A0ABN7VP65_GIGMA</name>
<keyword evidence="3" id="KW-1185">Reference proteome</keyword>
<reference evidence="2 3" key="1">
    <citation type="submission" date="2021-06" db="EMBL/GenBank/DDBJ databases">
        <authorList>
            <person name="Kallberg Y."/>
            <person name="Tangrot J."/>
            <person name="Rosling A."/>
        </authorList>
    </citation>
    <scope>NUCLEOTIDE SEQUENCE [LARGE SCALE GENOMIC DNA]</scope>
    <source>
        <strain evidence="2 3">120-4 pot B 10/14</strain>
    </source>
</reference>
<evidence type="ECO:0000313" key="2">
    <source>
        <dbReference type="EMBL" id="CAG8789599.1"/>
    </source>
</evidence>
<feature type="region of interest" description="Disordered" evidence="1">
    <location>
        <begin position="32"/>
        <end position="56"/>
    </location>
</feature>
<protein>
    <submittedName>
        <fullName evidence="2">20421_t:CDS:1</fullName>
    </submittedName>
</protein>
<feature type="compositionally biased region" description="Basic and acidic residues" evidence="1">
    <location>
        <begin position="33"/>
        <end position="49"/>
    </location>
</feature>